<dbReference type="InterPro" id="IPR030841">
    <property type="entry name" value="NTH1"/>
</dbReference>
<dbReference type="GO" id="GO:0005739">
    <property type="term" value="C:mitochondrion"/>
    <property type="evidence" value="ECO:0007669"/>
    <property type="project" value="UniProtKB-SubCell"/>
</dbReference>
<comment type="subcellular location">
    <subcellularLocation>
        <location evidence="14">Nucleus</location>
    </subcellularLocation>
    <subcellularLocation>
        <location evidence="14">Mitochondrion</location>
    </subcellularLocation>
</comment>
<keyword evidence="11 14" id="KW-0456">Lyase</keyword>
<dbReference type="GO" id="GO:0006289">
    <property type="term" value="P:nucleotide-excision repair"/>
    <property type="evidence" value="ECO:0007669"/>
    <property type="project" value="TreeGrafter"/>
</dbReference>
<dbReference type="HAMAP" id="MF_03183">
    <property type="entry name" value="Endonuclease_III_Nth"/>
    <property type="match status" value="1"/>
</dbReference>
<evidence type="ECO:0000256" key="7">
    <source>
        <dbReference type="ARBA" id="ARBA00022946"/>
    </source>
</evidence>
<keyword evidence="8" id="KW-0408">Iron</keyword>
<evidence type="ECO:0000256" key="9">
    <source>
        <dbReference type="ARBA" id="ARBA00023014"/>
    </source>
</evidence>
<protein>
    <recommendedName>
        <fullName evidence="14">Endonuclease III homolog</fullName>
        <ecNumber evidence="14">3.2.2.-</ecNumber>
        <ecNumber evidence="14">4.2.99.18</ecNumber>
    </recommendedName>
    <alternativeName>
        <fullName evidence="14">Bifunctional DNA N-glycosylase/DNA-(apurinic or apyrimidinic site) lyase</fullName>
        <shortName evidence="14">DNA glycosylase/AP lyase</shortName>
    </alternativeName>
</protein>
<comment type="catalytic activity">
    <reaction evidence="13 14">
        <text>2'-deoxyribonucleotide-(2'-deoxyribose 5'-phosphate)-2'-deoxyribonucleotide-DNA = a 3'-end 2'-deoxyribonucleotide-(2,3-dehydro-2,3-deoxyribose 5'-phosphate)-DNA + a 5'-end 5'-phospho-2'-deoxyribonucleoside-DNA + H(+)</text>
        <dbReference type="Rhea" id="RHEA:66592"/>
        <dbReference type="Rhea" id="RHEA-COMP:13180"/>
        <dbReference type="Rhea" id="RHEA-COMP:16897"/>
        <dbReference type="Rhea" id="RHEA-COMP:17067"/>
        <dbReference type="ChEBI" id="CHEBI:15378"/>
        <dbReference type="ChEBI" id="CHEBI:136412"/>
        <dbReference type="ChEBI" id="CHEBI:157695"/>
        <dbReference type="ChEBI" id="CHEBI:167181"/>
        <dbReference type="EC" id="4.2.99.18"/>
    </reaction>
</comment>
<dbReference type="PROSITE" id="PS01155">
    <property type="entry name" value="ENDONUCLEASE_III_2"/>
    <property type="match status" value="1"/>
</dbReference>
<evidence type="ECO:0000256" key="1">
    <source>
        <dbReference type="ARBA" id="ARBA00001966"/>
    </source>
</evidence>
<keyword evidence="16" id="KW-0540">Nuclease</keyword>
<evidence type="ECO:0000256" key="5">
    <source>
        <dbReference type="ARBA" id="ARBA00022763"/>
    </source>
</evidence>
<evidence type="ECO:0000256" key="4">
    <source>
        <dbReference type="ARBA" id="ARBA00022723"/>
    </source>
</evidence>
<keyword evidence="9" id="KW-0411">Iron-sulfur</keyword>
<evidence type="ECO:0000313" key="16">
    <source>
        <dbReference type="EMBL" id="RWS17679.1"/>
    </source>
</evidence>
<dbReference type="EC" id="4.2.99.18" evidence="14"/>
<dbReference type="GO" id="GO:0003677">
    <property type="term" value="F:DNA binding"/>
    <property type="evidence" value="ECO:0007669"/>
    <property type="project" value="UniProtKB-UniRule"/>
</dbReference>
<dbReference type="AlphaFoldDB" id="A0A443RR21"/>
<dbReference type="FunFam" id="1.10.340.30:FF:000005">
    <property type="entry name" value="Endonuclease III-like protein 1"/>
    <property type="match status" value="1"/>
</dbReference>
<dbReference type="Proteomes" id="UP000285301">
    <property type="component" value="Unassembled WGS sequence"/>
</dbReference>
<evidence type="ECO:0000313" key="17">
    <source>
        <dbReference type="Proteomes" id="UP000285301"/>
    </source>
</evidence>
<dbReference type="STRING" id="1965070.A0A443RR21"/>
<evidence type="ECO:0000256" key="3">
    <source>
        <dbReference type="ARBA" id="ARBA00022485"/>
    </source>
</evidence>
<evidence type="ECO:0000256" key="10">
    <source>
        <dbReference type="ARBA" id="ARBA00023204"/>
    </source>
</evidence>
<accession>A0A443RR21</accession>
<comment type="caution">
    <text evidence="14">Lacks conserved residue(s) required for the propagation of feature annotation.</text>
</comment>
<evidence type="ECO:0000256" key="14">
    <source>
        <dbReference type="HAMAP-Rule" id="MF_03183"/>
    </source>
</evidence>
<dbReference type="GO" id="GO:0046872">
    <property type="term" value="F:metal ion binding"/>
    <property type="evidence" value="ECO:0007669"/>
    <property type="project" value="UniProtKB-KW"/>
</dbReference>
<dbReference type="Gene3D" id="1.10.1670.10">
    <property type="entry name" value="Helix-hairpin-Helix base-excision DNA repair enzymes (C-terminal)"/>
    <property type="match status" value="1"/>
</dbReference>
<feature type="domain" description="HhH-GPD" evidence="15">
    <location>
        <begin position="127"/>
        <end position="277"/>
    </location>
</feature>
<evidence type="ECO:0000256" key="11">
    <source>
        <dbReference type="ARBA" id="ARBA00023239"/>
    </source>
</evidence>
<dbReference type="InterPro" id="IPR023170">
    <property type="entry name" value="HhH_base_excis_C"/>
</dbReference>
<dbReference type="OrthoDB" id="2099276at2759"/>
<dbReference type="Pfam" id="PF00730">
    <property type="entry name" value="HhH-GPD"/>
    <property type="match status" value="1"/>
</dbReference>
<keyword evidence="6 14" id="KW-0378">Hydrolase</keyword>
<dbReference type="EC" id="3.2.2.-" evidence="14"/>
<keyword evidence="10 14" id="KW-0234">DNA repair</keyword>
<dbReference type="SMART" id="SM00478">
    <property type="entry name" value="ENDO3c"/>
    <property type="match status" value="1"/>
</dbReference>
<dbReference type="FunFam" id="1.10.1670.10:FF:000003">
    <property type="entry name" value="Endonuclease III homolog"/>
    <property type="match status" value="1"/>
</dbReference>
<dbReference type="InterPro" id="IPR011257">
    <property type="entry name" value="DNA_glycosylase"/>
</dbReference>
<dbReference type="InterPro" id="IPR003265">
    <property type="entry name" value="HhH-GPD_domain"/>
</dbReference>
<keyword evidence="14" id="KW-0496">Mitochondrion</keyword>
<dbReference type="SUPFAM" id="SSF48150">
    <property type="entry name" value="DNA-glycosylase"/>
    <property type="match status" value="1"/>
</dbReference>
<evidence type="ECO:0000256" key="8">
    <source>
        <dbReference type="ARBA" id="ARBA00023004"/>
    </source>
</evidence>
<dbReference type="PANTHER" id="PTHR43286:SF1">
    <property type="entry name" value="ENDONUCLEASE III-LIKE PROTEIN 1"/>
    <property type="match status" value="1"/>
</dbReference>
<evidence type="ECO:0000256" key="12">
    <source>
        <dbReference type="ARBA" id="ARBA00023295"/>
    </source>
</evidence>
<dbReference type="EMBL" id="NCKU01000047">
    <property type="protein sequence ID" value="RWS17679.1"/>
    <property type="molecule type" value="Genomic_DNA"/>
</dbReference>
<evidence type="ECO:0000256" key="6">
    <source>
        <dbReference type="ARBA" id="ARBA00022801"/>
    </source>
</evidence>
<dbReference type="GO" id="GO:0000703">
    <property type="term" value="F:oxidized pyrimidine nucleobase lesion DNA N-glycosylase activity"/>
    <property type="evidence" value="ECO:0007669"/>
    <property type="project" value="UniProtKB-UniRule"/>
</dbReference>
<keyword evidence="4" id="KW-0479">Metal-binding</keyword>
<keyword evidence="14" id="KW-0539">Nucleus</keyword>
<evidence type="ECO:0000256" key="13">
    <source>
        <dbReference type="ARBA" id="ARBA00044632"/>
    </source>
</evidence>
<comment type="cofactor">
    <cofactor evidence="1">
        <name>[4Fe-4S] cluster</name>
        <dbReference type="ChEBI" id="CHEBI:49883"/>
    </cofactor>
</comment>
<evidence type="ECO:0000256" key="2">
    <source>
        <dbReference type="ARBA" id="ARBA00008343"/>
    </source>
</evidence>
<dbReference type="SMART" id="SM00525">
    <property type="entry name" value="FES"/>
    <property type="match status" value="1"/>
</dbReference>
<proteinExistence type="inferred from homology"/>
<evidence type="ECO:0000259" key="15">
    <source>
        <dbReference type="SMART" id="SM00478"/>
    </source>
</evidence>
<keyword evidence="17" id="KW-1185">Reference proteome</keyword>
<keyword evidence="5 14" id="KW-0227">DNA damage</keyword>
<organism evidence="16 17">
    <name type="scientific">Dinothrombium tinctorium</name>
    <dbReference type="NCBI Taxonomy" id="1965070"/>
    <lineage>
        <taxon>Eukaryota</taxon>
        <taxon>Metazoa</taxon>
        <taxon>Ecdysozoa</taxon>
        <taxon>Arthropoda</taxon>
        <taxon>Chelicerata</taxon>
        <taxon>Arachnida</taxon>
        <taxon>Acari</taxon>
        <taxon>Acariformes</taxon>
        <taxon>Trombidiformes</taxon>
        <taxon>Prostigmata</taxon>
        <taxon>Anystina</taxon>
        <taxon>Parasitengona</taxon>
        <taxon>Trombidioidea</taxon>
        <taxon>Trombidiidae</taxon>
        <taxon>Dinothrombium</taxon>
    </lineage>
</organism>
<dbReference type="GO" id="GO:0140078">
    <property type="term" value="F:class I DNA-(apurinic or apyrimidinic site) endonuclease activity"/>
    <property type="evidence" value="ECO:0007669"/>
    <property type="project" value="UniProtKB-EC"/>
</dbReference>
<gene>
    <name evidence="14" type="primary">NTH1</name>
    <name evidence="16" type="ORF">B4U79_04832</name>
</gene>
<dbReference type="PANTHER" id="PTHR43286">
    <property type="entry name" value="ENDONUCLEASE III-LIKE PROTEIN 1"/>
    <property type="match status" value="1"/>
</dbReference>
<keyword evidence="16" id="KW-0255">Endonuclease</keyword>
<keyword evidence="3" id="KW-0004">4Fe-4S</keyword>
<dbReference type="Gene3D" id="1.10.340.30">
    <property type="entry name" value="Hypothetical protein, domain 2"/>
    <property type="match status" value="1"/>
</dbReference>
<dbReference type="GO" id="GO:0005634">
    <property type="term" value="C:nucleus"/>
    <property type="evidence" value="ECO:0007669"/>
    <property type="project" value="UniProtKB-SubCell"/>
</dbReference>
<comment type="function">
    <text evidence="14">Bifunctional DNA N-glycosylase with associated apurinic/apyrimidinic (AP) lyase function that catalyzes the first step in base excision repair (BER), the primary repair pathway for the repair of oxidative DNA damage. The DNA N-glycosylase activity releases the damaged DNA base from DNA by cleaving the N-glycosidic bond, leaving an AP site. The AP lyase activity cleaves the phosphodiester bond 3' to the AP site by a beta-elimination. Primarily recognizes and repairs oxidative base damage of pyrimidines.</text>
</comment>
<keyword evidence="12 14" id="KW-0326">Glycosidase</keyword>
<sequence length="309" mass="34858">MVWCESRSAVRSLHLYFRSAFLSLKVAPNGLLFAVNAEMATFLNPLAMAASVGSELPFAMSQAKNGKIEHLTIEWEPPNWRLALNNIKQMRKMNAAPVDSMGCDQCYDKQEISEKIIRFQILVSLLLSSQTKDTTTFAAMNRLKQRGLSIESICEIDESELGELIKPVGFWRTKAKHLKKVAEILRESYDGDIPRSLEELTKLPGIGPKMGLLAMRSAWNEMTGIAVDTHVHRISNRLGWVRKATKKPEQTRKELESWLPKSFWAEINHDLVGFGQTICSAKNPQCNVCLNKPLCPFASQIPNKTTKRN</sequence>
<dbReference type="Pfam" id="PF00633">
    <property type="entry name" value="HHH"/>
    <property type="match status" value="1"/>
</dbReference>
<comment type="caution">
    <text evidence="16">The sequence shown here is derived from an EMBL/GenBank/DDBJ whole genome shotgun (WGS) entry which is preliminary data.</text>
</comment>
<name>A0A443RR21_9ACAR</name>
<dbReference type="InterPro" id="IPR004036">
    <property type="entry name" value="Endonuclease-III-like_CS2"/>
</dbReference>
<dbReference type="GO" id="GO:0051539">
    <property type="term" value="F:4 iron, 4 sulfur cluster binding"/>
    <property type="evidence" value="ECO:0007669"/>
    <property type="project" value="UniProtKB-KW"/>
</dbReference>
<dbReference type="GO" id="GO:0006285">
    <property type="term" value="P:base-excision repair, AP site formation"/>
    <property type="evidence" value="ECO:0007669"/>
    <property type="project" value="UniProtKB-UniRule"/>
</dbReference>
<comment type="similarity">
    <text evidence="2 14">Belongs to the Nth/MutY family.</text>
</comment>
<dbReference type="CDD" id="cd00056">
    <property type="entry name" value="ENDO3c"/>
    <property type="match status" value="1"/>
</dbReference>
<keyword evidence="7" id="KW-0809">Transit peptide</keyword>
<dbReference type="InterPro" id="IPR000445">
    <property type="entry name" value="HhH_motif"/>
</dbReference>
<dbReference type="InterPro" id="IPR003651">
    <property type="entry name" value="Endonuclease3_FeS-loop_motif"/>
</dbReference>
<reference evidence="16 17" key="1">
    <citation type="journal article" date="2018" name="Gigascience">
        <title>Genomes of trombidid mites reveal novel predicted allergens and laterally-transferred genes associated with secondary metabolism.</title>
        <authorList>
            <person name="Dong X."/>
            <person name="Chaisiri K."/>
            <person name="Xia D."/>
            <person name="Armstrong S.D."/>
            <person name="Fang Y."/>
            <person name="Donnelly M.J."/>
            <person name="Kadowaki T."/>
            <person name="McGarry J.W."/>
            <person name="Darby A.C."/>
            <person name="Makepeace B.L."/>
        </authorList>
    </citation>
    <scope>NUCLEOTIDE SEQUENCE [LARGE SCALE GENOMIC DNA]</scope>
    <source>
        <strain evidence="16">UoL-WK</strain>
    </source>
</reference>